<evidence type="ECO:0000256" key="1">
    <source>
        <dbReference type="ARBA" id="ARBA00004251"/>
    </source>
</evidence>
<evidence type="ECO:0000256" key="7">
    <source>
        <dbReference type="ARBA" id="ARBA00023157"/>
    </source>
</evidence>
<dbReference type="GO" id="GO:0071222">
    <property type="term" value="P:cellular response to lipopolysaccharide"/>
    <property type="evidence" value="ECO:0007669"/>
    <property type="project" value="TreeGrafter"/>
</dbReference>
<keyword evidence="2" id="KW-1003">Cell membrane</keyword>
<dbReference type="GO" id="GO:0009897">
    <property type="term" value="C:external side of plasma membrane"/>
    <property type="evidence" value="ECO:0007669"/>
    <property type="project" value="TreeGrafter"/>
</dbReference>
<evidence type="ECO:0000256" key="9">
    <source>
        <dbReference type="ARBA" id="ARBA00023180"/>
    </source>
</evidence>
<keyword evidence="8" id="KW-0675">Receptor</keyword>
<evidence type="ECO:0000313" key="12">
    <source>
        <dbReference type="RefSeq" id="XP_028254862.1"/>
    </source>
</evidence>
<dbReference type="InParanoid" id="A0A6P7HWG0"/>
<keyword evidence="5" id="KW-1133">Transmembrane helix</keyword>
<evidence type="ECO:0000256" key="2">
    <source>
        <dbReference type="ARBA" id="ARBA00022475"/>
    </source>
</evidence>
<evidence type="ECO:0000313" key="11">
    <source>
        <dbReference type="Proteomes" id="UP000515145"/>
    </source>
</evidence>
<keyword evidence="6" id="KW-0472">Membrane</keyword>
<proteinExistence type="predicted"/>
<keyword evidence="9" id="KW-0325">Glycoprotein</keyword>
<evidence type="ECO:0000256" key="10">
    <source>
        <dbReference type="ARBA" id="ARBA00023319"/>
    </source>
</evidence>
<sequence length="216" mass="24038">MILLLLILTPSAAALEVKVTQSSYQAEENHHITLEWTFPAEDTTRNIFVLCDLMASRKTSVLYLVYAGVEISESVDEGFSGRVQSDTDALREGRIRLHLSRLRTEDSGLYVCEVRTASGSGFDSCQLNITEAAAQPQIQKPPRPQPDTGQTRHHYGLIAAAAAAEVVLVLLIHFTTRNKRSHFVWQSNNLSVRSILNHKSLLLKVSDRSDLQTVLL</sequence>
<dbReference type="PANTHER" id="PTHR25466:SF9">
    <property type="entry name" value="FIBRONECTIN TYPE-III DOMAIN-CONTAINING PROTEIN"/>
    <property type="match status" value="1"/>
</dbReference>
<dbReference type="Gene3D" id="2.60.40.10">
    <property type="entry name" value="Immunoglobulins"/>
    <property type="match status" value="1"/>
</dbReference>
<keyword evidence="7" id="KW-1015">Disulfide bond</keyword>
<dbReference type="PANTHER" id="PTHR25466">
    <property type="entry name" value="T-LYMPHOCYTE ACTIVATION ANTIGEN"/>
    <property type="match status" value="1"/>
</dbReference>
<evidence type="ECO:0000256" key="6">
    <source>
        <dbReference type="ARBA" id="ARBA00023136"/>
    </source>
</evidence>
<dbReference type="GO" id="GO:0031295">
    <property type="term" value="P:T cell costimulation"/>
    <property type="evidence" value="ECO:0007669"/>
    <property type="project" value="TreeGrafter"/>
</dbReference>
<dbReference type="Proteomes" id="UP000515145">
    <property type="component" value="Unplaced"/>
</dbReference>
<organism evidence="11 12">
    <name type="scientific">Parambassis ranga</name>
    <name type="common">Indian glassy fish</name>
    <dbReference type="NCBI Taxonomy" id="210632"/>
    <lineage>
        <taxon>Eukaryota</taxon>
        <taxon>Metazoa</taxon>
        <taxon>Chordata</taxon>
        <taxon>Craniata</taxon>
        <taxon>Vertebrata</taxon>
        <taxon>Euteleostomi</taxon>
        <taxon>Actinopterygii</taxon>
        <taxon>Neopterygii</taxon>
        <taxon>Teleostei</taxon>
        <taxon>Neoteleostei</taxon>
        <taxon>Acanthomorphata</taxon>
        <taxon>Ovalentaria</taxon>
        <taxon>Ambassidae</taxon>
        <taxon>Parambassis</taxon>
    </lineage>
</organism>
<dbReference type="GO" id="GO:0007166">
    <property type="term" value="P:cell surface receptor signaling pathway"/>
    <property type="evidence" value="ECO:0007669"/>
    <property type="project" value="TreeGrafter"/>
</dbReference>
<dbReference type="AlphaFoldDB" id="A0A6P7HWG0"/>
<comment type="subcellular location">
    <subcellularLocation>
        <location evidence="1">Cell membrane</location>
        <topology evidence="1">Single-pass type I membrane protein</topology>
    </subcellularLocation>
</comment>
<dbReference type="OrthoDB" id="10012075at2759"/>
<evidence type="ECO:0000256" key="3">
    <source>
        <dbReference type="ARBA" id="ARBA00022692"/>
    </source>
</evidence>
<keyword evidence="11" id="KW-1185">Reference proteome</keyword>
<dbReference type="GO" id="GO:0006955">
    <property type="term" value="P:immune response"/>
    <property type="evidence" value="ECO:0007669"/>
    <property type="project" value="TreeGrafter"/>
</dbReference>
<dbReference type="InterPro" id="IPR036179">
    <property type="entry name" value="Ig-like_dom_sf"/>
</dbReference>
<gene>
    <name evidence="12" type="primary">LOC114431533</name>
</gene>
<dbReference type="GeneID" id="114431533"/>
<dbReference type="GO" id="GO:0042102">
    <property type="term" value="P:positive regulation of T cell proliferation"/>
    <property type="evidence" value="ECO:0007669"/>
    <property type="project" value="TreeGrafter"/>
</dbReference>
<keyword evidence="10" id="KW-0393">Immunoglobulin domain</keyword>
<dbReference type="InterPro" id="IPR013783">
    <property type="entry name" value="Ig-like_fold"/>
</dbReference>
<name>A0A6P7HWG0_9TELE</name>
<keyword evidence="4" id="KW-0732">Signal</keyword>
<reference evidence="12" key="1">
    <citation type="submission" date="2025-08" db="UniProtKB">
        <authorList>
            <consortium name="RefSeq"/>
        </authorList>
    </citation>
    <scope>IDENTIFICATION</scope>
</reference>
<dbReference type="RefSeq" id="XP_028254862.1">
    <property type="nucleotide sequence ID" value="XM_028399061.1"/>
</dbReference>
<dbReference type="SUPFAM" id="SSF48726">
    <property type="entry name" value="Immunoglobulin"/>
    <property type="match status" value="1"/>
</dbReference>
<evidence type="ECO:0000256" key="4">
    <source>
        <dbReference type="ARBA" id="ARBA00022729"/>
    </source>
</evidence>
<evidence type="ECO:0000256" key="5">
    <source>
        <dbReference type="ARBA" id="ARBA00022989"/>
    </source>
</evidence>
<accession>A0A6P7HWG0</accession>
<evidence type="ECO:0000256" key="8">
    <source>
        <dbReference type="ARBA" id="ARBA00023170"/>
    </source>
</evidence>
<protein>
    <submittedName>
        <fullName evidence="12">Uncharacterized protein LOC114431533</fullName>
    </submittedName>
</protein>
<dbReference type="GO" id="GO:0042130">
    <property type="term" value="P:negative regulation of T cell proliferation"/>
    <property type="evidence" value="ECO:0007669"/>
    <property type="project" value="TreeGrafter"/>
</dbReference>
<dbReference type="InterPro" id="IPR051713">
    <property type="entry name" value="T-cell_Activation_Regulation"/>
</dbReference>
<keyword evidence="3" id="KW-0812">Transmembrane</keyword>